<keyword evidence="3 6" id="KW-0378">Hydrolase</keyword>
<dbReference type="InterPro" id="IPR001567">
    <property type="entry name" value="Pept_M3A_M3B_dom"/>
</dbReference>
<dbReference type="AlphaFoldDB" id="A0A1M6SZX0"/>
<comment type="similarity">
    <text evidence="6">Belongs to the peptidase M3 family.</text>
</comment>
<dbReference type="GO" id="GO:0006508">
    <property type="term" value="P:proteolysis"/>
    <property type="evidence" value="ECO:0007669"/>
    <property type="project" value="UniProtKB-KW"/>
</dbReference>
<evidence type="ECO:0000313" key="9">
    <source>
        <dbReference type="Proteomes" id="UP000184016"/>
    </source>
</evidence>
<name>A0A1M6SZX0_9BACL</name>
<evidence type="ECO:0000256" key="3">
    <source>
        <dbReference type="ARBA" id="ARBA00022801"/>
    </source>
</evidence>
<keyword evidence="2 6" id="KW-0479">Metal-binding</keyword>
<dbReference type="CDD" id="cd09606">
    <property type="entry name" value="M3B_PepF"/>
    <property type="match status" value="1"/>
</dbReference>
<evidence type="ECO:0000256" key="4">
    <source>
        <dbReference type="ARBA" id="ARBA00022833"/>
    </source>
</evidence>
<evidence type="ECO:0000256" key="5">
    <source>
        <dbReference type="ARBA" id="ARBA00023049"/>
    </source>
</evidence>
<keyword evidence="4 6" id="KW-0862">Zinc</keyword>
<dbReference type="InterPro" id="IPR011976">
    <property type="entry name" value="Pept_M3B_oligopep-rel"/>
</dbReference>
<proteinExistence type="inferred from homology"/>
<keyword evidence="1 6" id="KW-0645">Protease</keyword>
<evidence type="ECO:0000256" key="6">
    <source>
        <dbReference type="RuleBase" id="RU003435"/>
    </source>
</evidence>
<gene>
    <name evidence="8" type="ORF">SAMN05443507_11526</name>
</gene>
<evidence type="ECO:0000313" key="8">
    <source>
        <dbReference type="EMBL" id="SHK50226.1"/>
    </source>
</evidence>
<keyword evidence="5 6" id="KW-0482">Metalloprotease</keyword>
<dbReference type="OrthoDB" id="9762795at2"/>
<sequence>MRFTEMLYEKPDIQEMAGKFSLLIEKFEGSTSAEKQDEVLEEIQRLRMDYNSRQSLVYIRHSMNTEDEFYKEQQAYFDQNGPIMEGMINKYYQKLINTPFRRELELKWGKQLFRIAENSVKTFDESIIPYLQKENQLITSYQQLMAAANIEFQGQILNLSQLGPYVQSTNRETRKDAQESLWNYFLEREEDLDNIYDELVHVRHEMARKLGYPSFVELAYARLNRTDYDAAMVARFRRQVKQEIVPIASRLREEQRNRLQLENLRYYDESLTFANGNPHPHGNADWIIAQAAQMYEELSPETGQFFRNMQENELMDLLAQKGKAVGGYCTVIPKYEAPFIFANFNGTYHDVTVLTHEAGHAFQSYMSRKLPVPEYLFPTLEACEIHSMSMEFITWPWMDNFFAEDADKFRYKHLSEALTFIPYGVAVDEFQHQIYSEPNLSPRERKEIWLNIEKEYLPHRDYENNPFLEAGGYWQHQTHIYTSPFFYIYYTLAQVCAFQFWKKRQENPEEAWKDYLRICRVGGSRSFLDIVREGRLMSPFQEGAVASVTAPITRWLDSVDASRF</sequence>
<dbReference type="Gene3D" id="1.10.1370.30">
    <property type="match status" value="1"/>
</dbReference>
<feature type="domain" description="Peptidase M3A/M3B catalytic" evidence="7">
    <location>
        <begin position="166"/>
        <end position="268"/>
    </location>
</feature>
<comment type="cofactor">
    <cofactor evidence="6">
        <name>Zn(2+)</name>
        <dbReference type="ChEBI" id="CHEBI:29105"/>
    </cofactor>
    <text evidence="6">Binds 1 zinc ion.</text>
</comment>
<evidence type="ECO:0000256" key="1">
    <source>
        <dbReference type="ARBA" id="ARBA00022670"/>
    </source>
</evidence>
<dbReference type="RefSeq" id="WP_072874415.1">
    <property type="nucleotide sequence ID" value="NZ_FRAF01000015.1"/>
</dbReference>
<evidence type="ECO:0000259" key="7">
    <source>
        <dbReference type="Pfam" id="PF01432"/>
    </source>
</evidence>
<dbReference type="GO" id="GO:0004222">
    <property type="term" value="F:metalloendopeptidase activity"/>
    <property type="evidence" value="ECO:0007669"/>
    <property type="project" value="InterPro"/>
</dbReference>
<dbReference type="PANTHER" id="PTHR11804">
    <property type="entry name" value="PROTEASE M3 THIMET OLIGOPEPTIDASE-RELATED"/>
    <property type="match status" value="1"/>
</dbReference>
<dbReference type="GO" id="GO:0006518">
    <property type="term" value="P:peptide metabolic process"/>
    <property type="evidence" value="ECO:0007669"/>
    <property type="project" value="TreeGrafter"/>
</dbReference>
<dbReference type="InterPro" id="IPR045090">
    <property type="entry name" value="Pept_M3A_M3B"/>
</dbReference>
<dbReference type="SUPFAM" id="SSF55486">
    <property type="entry name" value="Metalloproteases ('zincins'), catalytic domain"/>
    <property type="match status" value="1"/>
</dbReference>
<dbReference type="EMBL" id="FRAF01000015">
    <property type="protein sequence ID" value="SHK50226.1"/>
    <property type="molecule type" value="Genomic_DNA"/>
</dbReference>
<dbReference type="PANTHER" id="PTHR11804:SF28">
    <property type="entry name" value="OLIGOENDOPEPTIDASE F"/>
    <property type="match status" value="1"/>
</dbReference>
<evidence type="ECO:0000256" key="2">
    <source>
        <dbReference type="ARBA" id="ARBA00022723"/>
    </source>
</evidence>
<keyword evidence="9" id="KW-1185">Reference proteome</keyword>
<dbReference type="NCBIfam" id="TIGR02289">
    <property type="entry name" value="M3_not_pepF"/>
    <property type="match status" value="1"/>
</dbReference>
<dbReference type="Proteomes" id="UP000184016">
    <property type="component" value="Unassembled WGS sequence"/>
</dbReference>
<reference evidence="9" key="1">
    <citation type="submission" date="2016-11" db="EMBL/GenBank/DDBJ databases">
        <authorList>
            <person name="Varghese N."/>
            <person name="Submissions S."/>
        </authorList>
    </citation>
    <scope>NUCLEOTIDE SEQUENCE [LARGE SCALE GENOMIC DNA]</scope>
    <source>
        <strain evidence="9">USBA-503</strain>
    </source>
</reference>
<accession>A0A1M6SZX0</accession>
<organism evidence="8 9">
    <name type="scientific">Alicyclobacillus tolerans</name>
    <dbReference type="NCBI Taxonomy" id="90970"/>
    <lineage>
        <taxon>Bacteria</taxon>
        <taxon>Bacillati</taxon>
        <taxon>Bacillota</taxon>
        <taxon>Bacilli</taxon>
        <taxon>Bacillales</taxon>
        <taxon>Alicyclobacillaceae</taxon>
        <taxon>Alicyclobacillus</taxon>
    </lineage>
</organism>
<dbReference type="Pfam" id="PF01432">
    <property type="entry name" value="Peptidase_M3"/>
    <property type="match status" value="2"/>
</dbReference>
<dbReference type="GO" id="GO:0046872">
    <property type="term" value="F:metal ion binding"/>
    <property type="evidence" value="ECO:0007669"/>
    <property type="project" value="UniProtKB-UniRule"/>
</dbReference>
<feature type="domain" description="Peptidase M3A/M3B catalytic" evidence="7">
    <location>
        <begin position="311"/>
        <end position="543"/>
    </location>
</feature>
<dbReference type="STRING" id="1830138.SAMN05443507_11526"/>
<protein>
    <submittedName>
        <fullName evidence="8">Oligoendopeptidase, M3 family</fullName>
    </submittedName>
</protein>